<accession>A0ABR3MP52</accession>
<evidence type="ECO:0000256" key="4">
    <source>
        <dbReference type="ARBA" id="ARBA00023136"/>
    </source>
</evidence>
<feature type="domain" description="G-protein coupled receptors family 1 profile" evidence="6">
    <location>
        <begin position="1"/>
        <end position="84"/>
    </location>
</feature>
<evidence type="ECO:0000256" key="1">
    <source>
        <dbReference type="ARBA" id="ARBA00004370"/>
    </source>
</evidence>
<proteinExistence type="predicted"/>
<evidence type="ECO:0000313" key="7">
    <source>
        <dbReference type="EMBL" id="KAL1266404.1"/>
    </source>
</evidence>
<protein>
    <recommendedName>
        <fullName evidence="6">G-protein coupled receptors family 1 profile domain-containing protein</fullName>
    </recommendedName>
</protein>
<keyword evidence="2 5" id="KW-0812">Transmembrane</keyword>
<evidence type="ECO:0000256" key="3">
    <source>
        <dbReference type="ARBA" id="ARBA00022989"/>
    </source>
</evidence>
<name>A0ABR3MP52_9TELE</name>
<dbReference type="PROSITE" id="PS50262">
    <property type="entry name" value="G_PROTEIN_RECEP_F1_2"/>
    <property type="match status" value="1"/>
</dbReference>
<dbReference type="Gene3D" id="1.20.1070.10">
    <property type="entry name" value="Rhodopsin 7-helix transmembrane proteins"/>
    <property type="match status" value="1"/>
</dbReference>
<dbReference type="InterPro" id="IPR052921">
    <property type="entry name" value="GPCR1_Superfamily_Member"/>
</dbReference>
<evidence type="ECO:0000259" key="6">
    <source>
        <dbReference type="PROSITE" id="PS50262"/>
    </source>
</evidence>
<reference evidence="7 8" key="1">
    <citation type="submission" date="2023-09" db="EMBL/GenBank/DDBJ databases">
        <authorList>
            <person name="Wang M."/>
        </authorList>
    </citation>
    <scope>NUCLEOTIDE SEQUENCE [LARGE SCALE GENOMIC DNA]</scope>
    <source>
        <strain evidence="7">GT-2023</strain>
        <tissue evidence="7">Liver</tissue>
    </source>
</reference>
<dbReference type="InterPro" id="IPR000276">
    <property type="entry name" value="GPCR_Rhodpsn"/>
</dbReference>
<feature type="transmembrane region" description="Helical" evidence="5">
    <location>
        <begin position="70"/>
        <end position="89"/>
    </location>
</feature>
<organism evidence="7 8">
    <name type="scientific">Cirrhinus molitorella</name>
    <name type="common">mud carp</name>
    <dbReference type="NCBI Taxonomy" id="172907"/>
    <lineage>
        <taxon>Eukaryota</taxon>
        <taxon>Metazoa</taxon>
        <taxon>Chordata</taxon>
        <taxon>Craniata</taxon>
        <taxon>Vertebrata</taxon>
        <taxon>Euteleostomi</taxon>
        <taxon>Actinopterygii</taxon>
        <taxon>Neopterygii</taxon>
        <taxon>Teleostei</taxon>
        <taxon>Ostariophysi</taxon>
        <taxon>Cypriniformes</taxon>
        <taxon>Cyprinidae</taxon>
        <taxon>Labeoninae</taxon>
        <taxon>Labeonini</taxon>
        <taxon>Cirrhinus</taxon>
    </lineage>
</organism>
<dbReference type="EMBL" id="JAYMGO010000010">
    <property type="protein sequence ID" value="KAL1266404.1"/>
    <property type="molecule type" value="Genomic_DNA"/>
</dbReference>
<comment type="caution">
    <text evidence="7">The sequence shown here is derived from an EMBL/GenBank/DDBJ whole genome shotgun (WGS) entry which is preliminary data.</text>
</comment>
<dbReference type="SUPFAM" id="SSF81321">
    <property type="entry name" value="Family A G protein-coupled receptor-like"/>
    <property type="match status" value="1"/>
</dbReference>
<keyword evidence="3 5" id="KW-1133">Transmembrane helix</keyword>
<keyword evidence="8" id="KW-1185">Reference proteome</keyword>
<dbReference type="PANTHER" id="PTHR26451">
    <property type="entry name" value="G_PROTEIN_RECEP_F1_2 DOMAIN-CONTAINING PROTEIN"/>
    <property type="match status" value="1"/>
</dbReference>
<dbReference type="InterPro" id="IPR017452">
    <property type="entry name" value="GPCR_Rhodpsn_7TM"/>
</dbReference>
<sequence length="219" mass="24564">MFSSTCSTTMISVLLAEIKTVSYNSCISRTYFYHLGDFAECMALTLMAIDRLIAIRHPLRYHSIVTTSRILLFIFLTWLAGFAIMGYVISMAANVPYYVKLELIVYASRNLRVDFGASGNFISSCSLDWFRIPCSPNDISYQISNIQGKPLGKVLVHHRMPESSPRNCPEEPESILPSSIIVSLRSAGHSMIRSKLPLAQSPLHWEVQKGEPMCHPPCT</sequence>
<comment type="subcellular location">
    <subcellularLocation>
        <location evidence="1">Membrane</location>
    </subcellularLocation>
</comment>
<dbReference type="Pfam" id="PF00001">
    <property type="entry name" value="7tm_1"/>
    <property type="match status" value="1"/>
</dbReference>
<keyword evidence="4 5" id="KW-0472">Membrane</keyword>
<gene>
    <name evidence="7" type="ORF">QQF64_002079</name>
</gene>
<dbReference type="Proteomes" id="UP001558613">
    <property type="component" value="Unassembled WGS sequence"/>
</dbReference>
<evidence type="ECO:0000313" key="8">
    <source>
        <dbReference type="Proteomes" id="UP001558613"/>
    </source>
</evidence>
<evidence type="ECO:0000256" key="2">
    <source>
        <dbReference type="ARBA" id="ARBA00022692"/>
    </source>
</evidence>
<dbReference type="PANTHER" id="PTHR26451:SF876">
    <property type="entry name" value="OLFACTORY RECEPTOR 10K2"/>
    <property type="match status" value="1"/>
</dbReference>
<evidence type="ECO:0000256" key="5">
    <source>
        <dbReference type="SAM" id="Phobius"/>
    </source>
</evidence>